<evidence type="ECO:0000313" key="13">
    <source>
        <dbReference type="Proteomes" id="UP000526501"/>
    </source>
</evidence>
<organism evidence="12 13">
    <name type="scientific">Pelagicoccus albus</name>
    <dbReference type="NCBI Taxonomy" id="415222"/>
    <lineage>
        <taxon>Bacteria</taxon>
        <taxon>Pseudomonadati</taxon>
        <taxon>Verrucomicrobiota</taxon>
        <taxon>Opitutia</taxon>
        <taxon>Puniceicoccales</taxon>
        <taxon>Pelagicoccaceae</taxon>
        <taxon>Pelagicoccus</taxon>
    </lineage>
</organism>
<evidence type="ECO:0000259" key="11">
    <source>
        <dbReference type="PROSITE" id="PS51846"/>
    </source>
</evidence>
<evidence type="ECO:0000256" key="7">
    <source>
        <dbReference type="PROSITE-ProRule" id="PRU00703"/>
    </source>
</evidence>
<sequence length="357" mass="39218">MFALIIYLLLALGVSFLCSILEAALLSMSPSFVSQQERSGTKTGKLLAKVKKEIDQSLAAILTLNTVAHTIGAAGVGSQAVRVFGEAYFGVISAILTLLILVISEIIPKTLGAQFWRQLAPFTARSCRIIVIGTYPLVAMSKQITKLFQSGSHGEHSVSRDELVALAQIGGSEGVLDENESRMIHSLMRFRDLRVQHIMTPRTVIAALDETLSCAEAVTAADIMRFSRIPVYSDNKDNITGYFVNSDALQRLAQGEPDTPLEKLSRPVRIVSEMDTLSRLFDELLTYREQIAIVVDEFGGTSGLVTMEDLIETLLGLEIVDESDPEVDMRELARARWDERNKKLATEKSESAGKPNE</sequence>
<name>A0A7X1E9N5_9BACT</name>
<evidence type="ECO:0000259" key="10">
    <source>
        <dbReference type="PROSITE" id="PS51371"/>
    </source>
</evidence>
<reference evidence="12 13" key="1">
    <citation type="submission" date="2020-07" db="EMBL/GenBank/DDBJ databases">
        <authorList>
            <person name="Feng X."/>
        </authorList>
    </citation>
    <scope>NUCLEOTIDE SEQUENCE [LARGE SCALE GENOMIC DNA]</scope>
    <source>
        <strain evidence="12 13">JCM23202</strain>
    </source>
</reference>
<keyword evidence="2 8" id="KW-0812">Transmembrane</keyword>
<dbReference type="PANTHER" id="PTHR22777">
    <property type="entry name" value="HEMOLYSIN-RELATED"/>
    <property type="match status" value="1"/>
</dbReference>
<dbReference type="InterPro" id="IPR046342">
    <property type="entry name" value="CBS_dom_sf"/>
</dbReference>
<keyword evidence="4 8" id="KW-1133">Transmembrane helix</keyword>
<keyword evidence="5 7" id="KW-0129">CBS domain</keyword>
<proteinExistence type="predicted"/>
<dbReference type="PROSITE" id="PS51846">
    <property type="entry name" value="CNNM"/>
    <property type="match status" value="1"/>
</dbReference>
<evidence type="ECO:0000313" key="12">
    <source>
        <dbReference type="EMBL" id="MBC2607536.1"/>
    </source>
</evidence>
<feature type="domain" description="CBS" evidence="10">
    <location>
        <begin position="264"/>
        <end position="322"/>
    </location>
</feature>
<dbReference type="InterPro" id="IPR000644">
    <property type="entry name" value="CBS_dom"/>
</dbReference>
<keyword evidence="6 8" id="KW-0472">Membrane</keyword>
<dbReference type="PROSITE" id="PS51371">
    <property type="entry name" value="CBS"/>
    <property type="match status" value="1"/>
</dbReference>
<evidence type="ECO:0000256" key="6">
    <source>
        <dbReference type="ARBA" id="ARBA00023136"/>
    </source>
</evidence>
<evidence type="ECO:0000256" key="8">
    <source>
        <dbReference type="PROSITE-ProRule" id="PRU01193"/>
    </source>
</evidence>
<dbReference type="Gene3D" id="3.10.580.10">
    <property type="entry name" value="CBS-domain"/>
    <property type="match status" value="1"/>
</dbReference>
<dbReference type="PANTHER" id="PTHR22777:SF4">
    <property type="entry name" value="UPF0053 PROTEIN SLL1254"/>
    <property type="match status" value="1"/>
</dbReference>
<feature type="transmembrane region" description="Helical" evidence="9">
    <location>
        <begin position="87"/>
        <end position="107"/>
    </location>
</feature>
<dbReference type="CDD" id="cd04590">
    <property type="entry name" value="CBS_pair_CorC_HlyC_assoc"/>
    <property type="match status" value="1"/>
</dbReference>
<keyword evidence="3" id="KW-0677">Repeat</keyword>
<dbReference type="InterPro" id="IPR002550">
    <property type="entry name" value="CNNM"/>
</dbReference>
<dbReference type="RefSeq" id="WP_185661415.1">
    <property type="nucleotide sequence ID" value="NZ_CAWPOO010000013.1"/>
</dbReference>
<evidence type="ECO:0000256" key="1">
    <source>
        <dbReference type="ARBA" id="ARBA00004141"/>
    </source>
</evidence>
<dbReference type="InterPro" id="IPR044751">
    <property type="entry name" value="Ion_transp-like_CBS"/>
</dbReference>
<dbReference type="Proteomes" id="UP000526501">
    <property type="component" value="Unassembled WGS sequence"/>
</dbReference>
<comment type="subcellular location">
    <subcellularLocation>
        <location evidence="1">Membrane</location>
        <topology evidence="1">Multi-pass membrane protein</topology>
    </subcellularLocation>
</comment>
<accession>A0A7X1E9N5</accession>
<dbReference type="Pfam" id="PF01595">
    <property type="entry name" value="CNNM"/>
    <property type="match status" value="1"/>
</dbReference>
<dbReference type="Pfam" id="PF00571">
    <property type="entry name" value="CBS"/>
    <property type="match status" value="1"/>
</dbReference>
<dbReference type="SUPFAM" id="SSF54631">
    <property type="entry name" value="CBS-domain pair"/>
    <property type="match status" value="1"/>
</dbReference>
<dbReference type="GO" id="GO:0005886">
    <property type="term" value="C:plasma membrane"/>
    <property type="evidence" value="ECO:0007669"/>
    <property type="project" value="TreeGrafter"/>
</dbReference>
<feature type="domain" description="CNNM transmembrane" evidence="11">
    <location>
        <begin position="1"/>
        <end position="180"/>
    </location>
</feature>
<gene>
    <name evidence="12" type="ORF">H5P27_15900</name>
</gene>
<keyword evidence="13" id="KW-1185">Reference proteome</keyword>
<evidence type="ECO:0000256" key="5">
    <source>
        <dbReference type="ARBA" id="ARBA00023122"/>
    </source>
</evidence>
<evidence type="ECO:0000256" key="9">
    <source>
        <dbReference type="SAM" id="Phobius"/>
    </source>
</evidence>
<evidence type="ECO:0000256" key="2">
    <source>
        <dbReference type="ARBA" id="ARBA00022692"/>
    </source>
</evidence>
<comment type="caution">
    <text evidence="12">The sequence shown here is derived from an EMBL/GenBank/DDBJ whole genome shotgun (WGS) entry which is preliminary data.</text>
</comment>
<evidence type="ECO:0000256" key="3">
    <source>
        <dbReference type="ARBA" id="ARBA00022737"/>
    </source>
</evidence>
<dbReference type="EMBL" id="JACHVC010000013">
    <property type="protein sequence ID" value="MBC2607536.1"/>
    <property type="molecule type" value="Genomic_DNA"/>
</dbReference>
<dbReference type="AlphaFoldDB" id="A0A7X1E9N5"/>
<protein>
    <submittedName>
        <fullName evidence="12">HlyC/CorC family transporter</fullName>
    </submittedName>
</protein>
<evidence type="ECO:0000256" key="4">
    <source>
        <dbReference type="ARBA" id="ARBA00022989"/>
    </source>
</evidence>